<organism evidence="2 5">
    <name type="scientific">Wallemia mellicola</name>
    <dbReference type="NCBI Taxonomy" id="1708541"/>
    <lineage>
        <taxon>Eukaryota</taxon>
        <taxon>Fungi</taxon>
        <taxon>Dikarya</taxon>
        <taxon>Basidiomycota</taxon>
        <taxon>Wallemiomycotina</taxon>
        <taxon>Wallemiomycetes</taxon>
        <taxon>Wallemiales</taxon>
        <taxon>Wallemiaceae</taxon>
        <taxon>Wallemia</taxon>
    </lineage>
</organism>
<evidence type="ECO:0000313" key="3">
    <source>
        <dbReference type="EMBL" id="TIB99875.1"/>
    </source>
</evidence>
<protein>
    <submittedName>
        <fullName evidence="2">Uncharacterized protein</fullName>
    </submittedName>
</protein>
<proteinExistence type="predicted"/>
<feature type="compositionally biased region" description="Polar residues" evidence="1">
    <location>
        <begin position="1"/>
        <end position="15"/>
    </location>
</feature>
<feature type="compositionally biased region" description="Polar residues" evidence="1">
    <location>
        <begin position="219"/>
        <end position="230"/>
    </location>
</feature>
<feature type="region of interest" description="Disordered" evidence="1">
    <location>
        <begin position="179"/>
        <end position="230"/>
    </location>
</feature>
<evidence type="ECO:0000256" key="1">
    <source>
        <dbReference type="SAM" id="MobiDB-lite"/>
    </source>
</evidence>
<comment type="caution">
    <text evidence="2">The sequence shown here is derived from an EMBL/GenBank/DDBJ whole genome shotgun (WGS) entry which is preliminary data.</text>
</comment>
<feature type="compositionally biased region" description="Basic and acidic residues" evidence="1">
    <location>
        <begin position="54"/>
        <end position="65"/>
    </location>
</feature>
<sequence>MATEQYENTPVNNVQARMREVADTPDGSDVEIASEDREARDGREYRSNMTNKTAVKDIDEQHLSSEDEEEREEQGDSYKDSQMRAHIMYSEVIIEQLEILIAYLKEIMESNNHNKKLLQNMLNQIAESKLDVPFEKLSLNEYCPTRDLFHRCQQDRNRISKKGTAKKMSFVMMNVSDVYGSNDDGDDGDDTTNETPGGSAGTIRKDASVVKPTKRLPMQDSNINPKRSKH</sequence>
<gene>
    <name evidence="3" type="ORF">E3Q17_02458</name>
    <name evidence="2" type="ORF">E3Q22_02714</name>
</gene>
<name>A0A4T0M5X5_9BASI</name>
<evidence type="ECO:0000313" key="4">
    <source>
        <dbReference type="Proteomes" id="UP000307169"/>
    </source>
</evidence>
<dbReference type="EMBL" id="SPRC01000028">
    <property type="protein sequence ID" value="TIB78170.1"/>
    <property type="molecule type" value="Genomic_DNA"/>
</dbReference>
<dbReference type="EMBL" id="SPRH01000027">
    <property type="protein sequence ID" value="TIB99875.1"/>
    <property type="molecule type" value="Genomic_DNA"/>
</dbReference>
<dbReference type="Proteomes" id="UP000307169">
    <property type="component" value="Unassembled WGS sequence"/>
</dbReference>
<dbReference type="Proteomes" id="UP000310685">
    <property type="component" value="Unassembled WGS sequence"/>
</dbReference>
<reference evidence="4 5" key="1">
    <citation type="submission" date="2019-03" db="EMBL/GenBank/DDBJ databases">
        <title>Sequencing 25 genomes of Wallemia mellicola.</title>
        <authorList>
            <person name="Gostincar C."/>
        </authorList>
    </citation>
    <scope>NUCLEOTIDE SEQUENCE [LARGE SCALE GENOMIC DNA]</scope>
    <source>
        <strain evidence="3 4">EXF-1262</strain>
        <strain evidence="2 5">EXF-6152</strain>
    </source>
</reference>
<dbReference type="AlphaFoldDB" id="A0A4T0M5X5"/>
<accession>A0A4T0M5X5</accession>
<feature type="compositionally biased region" description="Basic and acidic residues" evidence="1">
    <location>
        <begin position="34"/>
        <end position="46"/>
    </location>
</feature>
<feature type="region of interest" description="Disordered" evidence="1">
    <location>
        <begin position="1"/>
        <end position="79"/>
    </location>
</feature>
<evidence type="ECO:0000313" key="5">
    <source>
        <dbReference type="Proteomes" id="UP000310685"/>
    </source>
</evidence>
<evidence type="ECO:0000313" key="2">
    <source>
        <dbReference type="EMBL" id="TIB78170.1"/>
    </source>
</evidence>
<feature type="compositionally biased region" description="Acidic residues" evidence="1">
    <location>
        <begin position="183"/>
        <end position="192"/>
    </location>
</feature>